<dbReference type="WBParaSite" id="L893_g21799.t1">
    <property type="protein sequence ID" value="L893_g21799.t1"/>
    <property type="gene ID" value="L893_g21799"/>
</dbReference>
<evidence type="ECO:0000313" key="3">
    <source>
        <dbReference type="WBParaSite" id="L893_g21799.t1"/>
    </source>
</evidence>
<name>A0A1I7Z170_9BILA</name>
<keyword evidence="1" id="KW-0812">Transmembrane</keyword>
<dbReference type="Proteomes" id="UP000095287">
    <property type="component" value="Unplaced"/>
</dbReference>
<feature type="transmembrane region" description="Helical" evidence="1">
    <location>
        <begin position="133"/>
        <end position="153"/>
    </location>
</feature>
<feature type="transmembrane region" description="Helical" evidence="1">
    <location>
        <begin position="101"/>
        <end position="121"/>
    </location>
</feature>
<protein>
    <submittedName>
        <fullName evidence="3">Uncharacterized protein</fullName>
    </submittedName>
</protein>
<evidence type="ECO:0000313" key="2">
    <source>
        <dbReference type="Proteomes" id="UP000095287"/>
    </source>
</evidence>
<reference evidence="3" key="1">
    <citation type="submission" date="2016-11" db="UniProtKB">
        <authorList>
            <consortium name="WormBaseParasite"/>
        </authorList>
    </citation>
    <scope>IDENTIFICATION</scope>
</reference>
<accession>A0A1I7Z170</accession>
<sequence>MLRQDVMCRARRMQLQTQMSRQRSTQELIGIHSLNAGPPRTLTLTLFSNQWHYAMQDAMCPLHPESRSRFKSSYSWLSICKPLDDRWFLQIDRLIESPHRIIFASLLISTAAPSSVILQSVSVGCMPQRTRAFIIATGPFLTLFIVCLLVLSAQNTLEQKDRDTWAGYLTHPI</sequence>
<evidence type="ECO:0000256" key="1">
    <source>
        <dbReference type="SAM" id="Phobius"/>
    </source>
</evidence>
<keyword evidence="1" id="KW-0472">Membrane</keyword>
<proteinExistence type="predicted"/>
<keyword evidence="1" id="KW-1133">Transmembrane helix</keyword>
<organism evidence="2 3">
    <name type="scientific">Steinernema glaseri</name>
    <dbReference type="NCBI Taxonomy" id="37863"/>
    <lineage>
        <taxon>Eukaryota</taxon>
        <taxon>Metazoa</taxon>
        <taxon>Ecdysozoa</taxon>
        <taxon>Nematoda</taxon>
        <taxon>Chromadorea</taxon>
        <taxon>Rhabditida</taxon>
        <taxon>Tylenchina</taxon>
        <taxon>Panagrolaimomorpha</taxon>
        <taxon>Strongyloidoidea</taxon>
        <taxon>Steinernematidae</taxon>
        <taxon>Steinernema</taxon>
    </lineage>
</organism>
<dbReference type="AlphaFoldDB" id="A0A1I7Z170"/>
<keyword evidence="2" id="KW-1185">Reference proteome</keyword>